<name>A0A9X2B5R3_9GAMM</name>
<comment type="caution">
    <text evidence="2">The sequence shown here is derived from an EMBL/GenBank/DDBJ whole genome shotgun (WGS) entry which is preliminary data.</text>
</comment>
<organism evidence="2 3">
    <name type="scientific">Acinetobacter sedimenti</name>
    <dbReference type="NCBI Taxonomy" id="2919922"/>
    <lineage>
        <taxon>Bacteria</taxon>
        <taxon>Pseudomonadati</taxon>
        <taxon>Pseudomonadota</taxon>
        <taxon>Gammaproteobacteria</taxon>
        <taxon>Moraxellales</taxon>
        <taxon>Moraxellaceae</taxon>
        <taxon>Acinetobacter</taxon>
    </lineage>
</organism>
<dbReference type="AlphaFoldDB" id="A0A9X2B5R3"/>
<dbReference type="InterPro" id="IPR028973">
    <property type="entry name" value="PhnB-like"/>
</dbReference>
<reference evidence="2" key="1">
    <citation type="submission" date="2022-02" db="EMBL/GenBank/DDBJ databases">
        <title>Acinetobacter A3.8 sp. nov., isolated from Sediment (Zhairuo Island).</title>
        <authorList>
            <person name="Zheng K."/>
        </authorList>
    </citation>
    <scope>NUCLEOTIDE SEQUENCE</scope>
    <source>
        <strain evidence="2">A3.8</strain>
    </source>
</reference>
<sequence>MQLNHYLNFKGQTEAAFLFYQSVFGGTFSNMTRYRDMPPEDGVNLTEEERNFIMHVSLPLNEHTELMGSDYMEAFCGNNAKGFIQGNNHYISINLVNDETETRRLFNQLSVHGHIECPLEKTFWGALFGSFVDQFGVQWMVNCQLDATHDSQDIVL</sequence>
<accession>A0A9X2B5R3</accession>
<keyword evidence="3" id="KW-1185">Reference proteome</keyword>
<dbReference type="RefSeq" id="WP_125280282.1">
    <property type="nucleotide sequence ID" value="NZ_JAKUML010000004.1"/>
</dbReference>
<proteinExistence type="predicted"/>
<evidence type="ECO:0000259" key="1">
    <source>
        <dbReference type="Pfam" id="PF00903"/>
    </source>
</evidence>
<dbReference type="InterPro" id="IPR004360">
    <property type="entry name" value="Glyas_Fos-R_dOase_dom"/>
</dbReference>
<dbReference type="Gene3D" id="3.10.180.10">
    <property type="entry name" value="2,3-Dihydroxybiphenyl 1,2-Dioxygenase, domain 1"/>
    <property type="match status" value="1"/>
</dbReference>
<feature type="domain" description="Glyoxalase/fosfomycin resistance/dioxygenase" evidence="1">
    <location>
        <begin position="3"/>
        <end position="141"/>
    </location>
</feature>
<protein>
    <submittedName>
        <fullName evidence="2">VOC family protein</fullName>
    </submittedName>
</protein>
<dbReference type="PANTHER" id="PTHR33990">
    <property type="entry name" value="PROTEIN YJDN-RELATED"/>
    <property type="match status" value="1"/>
</dbReference>
<dbReference type="PANTHER" id="PTHR33990:SF1">
    <property type="entry name" value="PROTEIN YJDN"/>
    <property type="match status" value="1"/>
</dbReference>
<evidence type="ECO:0000313" key="3">
    <source>
        <dbReference type="Proteomes" id="UP001139701"/>
    </source>
</evidence>
<dbReference type="CDD" id="cd06588">
    <property type="entry name" value="PhnB_like"/>
    <property type="match status" value="1"/>
</dbReference>
<dbReference type="EMBL" id="JAKUML010000004">
    <property type="protein sequence ID" value="MCJ8146031.1"/>
    <property type="molecule type" value="Genomic_DNA"/>
</dbReference>
<dbReference type="Pfam" id="PF00903">
    <property type="entry name" value="Glyoxalase"/>
    <property type="match status" value="1"/>
</dbReference>
<evidence type="ECO:0000313" key="2">
    <source>
        <dbReference type="EMBL" id="MCJ8146031.1"/>
    </source>
</evidence>
<dbReference type="InterPro" id="IPR029068">
    <property type="entry name" value="Glyas_Bleomycin-R_OHBP_Dase"/>
</dbReference>
<dbReference type="SUPFAM" id="SSF54593">
    <property type="entry name" value="Glyoxalase/Bleomycin resistance protein/Dihydroxybiphenyl dioxygenase"/>
    <property type="match status" value="1"/>
</dbReference>
<gene>
    <name evidence="2" type="ORF">MKI79_03745</name>
</gene>
<dbReference type="Proteomes" id="UP001139701">
    <property type="component" value="Unassembled WGS sequence"/>
</dbReference>